<dbReference type="AlphaFoldDB" id="A0A426TRM1"/>
<proteinExistence type="predicted"/>
<dbReference type="EMBL" id="RSAS01000882">
    <property type="protein sequence ID" value="RRR66138.1"/>
    <property type="molecule type" value="Genomic_DNA"/>
</dbReference>
<evidence type="ECO:0000313" key="2">
    <source>
        <dbReference type="Proteomes" id="UP000280307"/>
    </source>
</evidence>
<evidence type="ECO:0000313" key="1">
    <source>
        <dbReference type="EMBL" id="RRR66138.1"/>
    </source>
</evidence>
<dbReference type="Proteomes" id="UP000280307">
    <property type="component" value="Unassembled WGS sequence"/>
</dbReference>
<gene>
    <name evidence="1" type="ORF">EI684_21215</name>
</gene>
<reference evidence="1 2" key="1">
    <citation type="submission" date="2018-12" db="EMBL/GenBank/DDBJ databases">
        <title>Genome Sequence of Candidatus Viridilinea halotolerans isolated from saline sulfide-rich spring.</title>
        <authorList>
            <person name="Grouzdev D.S."/>
            <person name="Burganskaya E.I."/>
            <person name="Krutkina M.S."/>
            <person name="Sukhacheva M.V."/>
            <person name="Gorlenko V.M."/>
        </authorList>
    </citation>
    <scope>NUCLEOTIDE SEQUENCE [LARGE SCALE GENOMIC DNA]</scope>
    <source>
        <strain evidence="1">Chok-6</strain>
    </source>
</reference>
<name>A0A426TRM1_9CHLR</name>
<organism evidence="1 2">
    <name type="scientific">Candidatus Viridilinea halotolerans</name>
    <dbReference type="NCBI Taxonomy" id="2491704"/>
    <lineage>
        <taxon>Bacteria</taxon>
        <taxon>Bacillati</taxon>
        <taxon>Chloroflexota</taxon>
        <taxon>Chloroflexia</taxon>
        <taxon>Chloroflexales</taxon>
        <taxon>Chloroflexineae</taxon>
        <taxon>Oscillochloridaceae</taxon>
        <taxon>Candidatus Viridilinea</taxon>
    </lineage>
</organism>
<protein>
    <submittedName>
        <fullName evidence="1">Uncharacterized protein</fullName>
    </submittedName>
</protein>
<sequence length="177" mass="19999">MKITTITVRYGRTYHLSNDDLGNEDTVNVEVEVTADLEDKHDHAHNAIHSLFATAQPWVEEKIDEALEERGVPAHFSADPRYDLWQSQRKENVLAIVPKGTAHLEGWRRAAPWGHAIIIGQRKHALRRIIAADPDLQERNLVIDCADGNLSPLTTLNRLWMEEEATALNSPPQSSEE</sequence>
<accession>A0A426TRM1</accession>
<comment type="caution">
    <text evidence="1">The sequence shown here is derived from an EMBL/GenBank/DDBJ whole genome shotgun (WGS) entry which is preliminary data.</text>
</comment>